<evidence type="ECO:0000259" key="6">
    <source>
        <dbReference type="PROSITE" id="PS50089"/>
    </source>
</evidence>
<dbReference type="PROSITE" id="PS50119">
    <property type="entry name" value="ZF_BBOX"/>
    <property type="match status" value="1"/>
</dbReference>
<sequence>MAEGVSHFKGKNGKVVKETKLDLRCCCCHKQFINPVYLPCGHTIDNRCVHRQKPCGKCPICKECFNGKAEKAFPENLFLQRLAAIARCRKFTALLSSNPSCNFDDHGIDAAASVFCAVCKFRFCERCKALHDKIPETRKHEMYFSENEEKEKAIIEKGNLCKFHNGKKIKSWCFECKLLACVDCCPCNHDLVDISKAAKDAKDKVIQIYKNLGQTITTIRKQQEIIKGNENDLKFENDDHPSAALRFNVIKGSVDDVYLQCFYLHDEIKKMLAFGGDTELLNALKFLVIQHENIHKTSRSTEPRPESSVSSDRSSSSNHDSSALDERQSLASNQLIDTSVTLDYQNEMFDGGSQKIKKRDAVVIPENNENIYMNELTYEETEVLMRRPFTDTSKEITKKLCEFDTEMRITGMTLLDDTIMITSQSAGLCAGYELSGQRKWTITEKLNGPFDLDSFHSDNKKQYLFITDPGKTDESKSEVKVYTRKKNDRYTHLTCFTNQCVQPRGVCVYAGRVYICEPQSHRVTEYQICKDFKGKIVKTYNEQNVLKEPMYVSAQILNEKIVMIISDKEMGVKRLEKGGSGSDSPGWAVSDEKSFTPSKCAITKQGGSREVFVGNAAGRKIHLINFEPRQISHREYSLEDVSRPVAISVTGQGRIVVACKDGTVLSYEMKEAEEMTEFAKSKFSEEENPYELL</sequence>
<evidence type="ECO:0008006" key="10">
    <source>
        <dbReference type="Google" id="ProtNLM"/>
    </source>
</evidence>
<dbReference type="InterPro" id="IPR000315">
    <property type="entry name" value="Znf_B-box"/>
</dbReference>
<feature type="compositionally biased region" description="Basic and acidic residues" evidence="5">
    <location>
        <begin position="295"/>
        <end position="305"/>
    </location>
</feature>
<dbReference type="GO" id="GO:0061630">
    <property type="term" value="F:ubiquitin protein ligase activity"/>
    <property type="evidence" value="ECO:0007669"/>
    <property type="project" value="TreeGrafter"/>
</dbReference>
<keyword evidence="2 4" id="KW-0863">Zinc-finger</keyword>
<dbReference type="PROSITE" id="PS50089">
    <property type="entry name" value="ZF_RING_2"/>
    <property type="match status" value="1"/>
</dbReference>
<evidence type="ECO:0000256" key="4">
    <source>
        <dbReference type="PROSITE-ProRule" id="PRU00024"/>
    </source>
</evidence>
<dbReference type="EnsemblMetazoa" id="G6827.1">
    <property type="protein sequence ID" value="G6827.1:cds"/>
    <property type="gene ID" value="G6827"/>
</dbReference>
<dbReference type="Gene3D" id="2.120.10.30">
    <property type="entry name" value="TolB, C-terminal domain"/>
    <property type="match status" value="1"/>
</dbReference>
<dbReference type="InterPro" id="IPR001841">
    <property type="entry name" value="Znf_RING"/>
</dbReference>
<dbReference type="SUPFAM" id="SSF101898">
    <property type="entry name" value="NHL repeat"/>
    <property type="match status" value="1"/>
</dbReference>
<dbReference type="OrthoDB" id="5800423at2759"/>
<dbReference type="InterPro" id="IPR011042">
    <property type="entry name" value="6-blade_b-propeller_TolB-like"/>
</dbReference>
<dbReference type="SUPFAM" id="SSF57850">
    <property type="entry name" value="RING/U-box"/>
    <property type="match status" value="1"/>
</dbReference>
<dbReference type="PANTHER" id="PTHR25462">
    <property type="entry name" value="BONUS, ISOFORM C-RELATED"/>
    <property type="match status" value="1"/>
</dbReference>
<feature type="compositionally biased region" description="Low complexity" evidence="5">
    <location>
        <begin position="307"/>
        <end position="321"/>
    </location>
</feature>
<evidence type="ECO:0000313" key="9">
    <source>
        <dbReference type="Proteomes" id="UP000005408"/>
    </source>
</evidence>
<organism evidence="8 9">
    <name type="scientific">Magallana gigas</name>
    <name type="common">Pacific oyster</name>
    <name type="synonym">Crassostrea gigas</name>
    <dbReference type="NCBI Taxonomy" id="29159"/>
    <lineage>
        <taxon>Eukaryota</taxon>
        <taxon>Metazoa</taxon>
        <taxon>Spiralia</taxon>
        <taxon>Lophotrochozoa</taxon>
        <taxon>Mollusca</taxon>
        <taxon>Bivalvia</taxon>
        <taxon>Autobranchia</taxon>
        <taxon>Pteriomorphia</taxon>
        <taxon>Ostreida</taxon>
        <taxon>Ostreoidea</taxon>
        <taxon>Ostreidae</taxon>
        <taxon>Magallana</taxon>
    </lineage>
</organism>
<dbReference type="Proteomes" id="UP000005408">
    <property type="component" value="Unassembled WGS sequence"/>
</dbReference>
<feature type="domain" description="B box-type" evidence="7">
    <location>
        <begin position="156"/>
        <end position="189"/>
    </location>
</feature>
<evidence type="ECO:0000256" key="5">
    <source>
        <dbReference type="SAM" id="MobiDB-lite"/>
    </source>
</evidence>
<evidence type="ECO:0000256" key="2">
    <source>
        <dbReference type="ARBA" id="ARBA00022771"/>
    </source>
</evidence>
<dbReference type="AlphaFoldDB" id="A0A8W8NPX8"/>
<keyword evidence="3" id="KW-0862">Zinc</keyword>
<dbReference type="CDD" id="cd19757">
    <property type="entry name" value="Bbox1"/>
    <property type="match status" value="1"/>
</dbReference>
<dbReference type="Gene3D" id="3.30.40.10">
    <property type="entry name" value="Zinc/RING finger domain, C3HC4 (zinc finger)"/>
    <property type="match status" value="1"/>
</dbReference>
<evidence type="ECO:0000256" key="3">
    <source>
        <dbReference type="ARBA" id="ARBA00022833"/>
    </source>
</evidence>
<evidence type="ECO:0000256" key="1">
    <source>
        <dbReference type="ARBA" id="ARBA00022723"/>
    </source>
</evidence>
<dbReference type="InterPro" id="IPR047153">
    <property type="entry name" value="TRIM45/56/19-like"/>
</dbReference>
<protein>
    <recommendedName>
        <fullName evidence="10">Tripartite motif-containing protein 45</fullName>
    </recommendedName>
</protein>
<keyword evidence="1" id="KW-0479">Metal-binding</keyword>
<feature type="domain" description="RING-type" evidence="6">
    <location>
        <begin position="25"/>
        <end position="62"/>
    </location>
</feature>
<name>A0A8W8NPX8_MAGGI</name>
<dbReference type="Gene3D" id="3.30.160.60">
    <property type="entry name" value="Classic Zinc Finger"/>
    <property type="match status" value="1"/>
</dbReference>
<dbReference type="GO" id="GO:0008270">
    <property type="term" value="F:zinc ion binding"/>
    <property type="evidence" value="ECO:0007669"/>
    <property type="project" value="UniProtKB-KW"/>
</dbReference>
<dbReference type="InterPro" id="IPR013083">
    <property type="entry name" value="Znf_RING/FYVE/PHD"/>
</dbReference>
<dbReference type="SUPFAM" id="SSF57845">
    <property type="entry name" value="B-box zinc-binding domain"/>
    <property type="match status" value="1"/>
</dbReference>
<feature type="region of interest" description="Disordered" evidence="5">
    <location>
        <begin position="295"/>
        <end position="328"/>
    </location>
</feature>
<reference evidence="8" key="1">
    <citation type="submission" date="2022-08" db="UniProtKB">
        <authorList>
            <consortium name="EnsemblMetazoa"/>
        </authorList>
    </citation>
    <scope>IDENTIFICATION</scope>
    <source>
        <strain evidence="8">05x7-T-G4-1.051#20</strain>
    </source>
</reference>
<evidence type="ECO:0000313" key="8">
    <source>
        <dbReference type="EnsemblMetazoa" id="G6827.1:cds"/>
    </source>
</evidence>
<dbReference type="PANTHER" id="PTHR25462:SF296">
    <property type="entry name" value="MEIOTIC P26, ISOFORM F"/>
    <property type="match status" value="1"/>
</dbReference>
<dbReference type="OMA" id="EPRQISH"/>
<proteinExistence type="predicted"/>
<keyword evidence="9" id="KW-1185">Reference proteome</keyword>
<evidence type="ECO:0000259" key="7">
    <source>
        <dbReference type="PROSITE" id="PS50119"/>
    </source>
</evidence>
<accession>A0A8W8NPX8</accession>